<dbReference type="InterPro" id="IPR013083">
    <property type="entry name" value="Znf_RING/FYVE/PHD"/>
</dbReference>
<dbReference type="SUPFAM" id="SSF48452">
    <property type="entry name" value="TPR-like"/>
    <property type="match status" value="1"/>
</dbReference>
<feature type="repeat" description="TPR" evidence="3">
    <location>
        <begin position="1258"/>
        <end position="1291"/>
    </location>
</feature>
<evidence type="ECO:0000256" key="4">
    <source>
        <dbReference type="PROSITE-ProRule" id="PRU10141"/>
    </source>
</evidence>
<dbReference type="SMART" id="SM00028">
    <property type="entry name" value="TPR"/>
    <property type="match status" value="7"/>
</dbReference>
<dbReference type="InterPro" id="IPR011990">
    <property type="entry name" value="TPR-like_helical_dom_sf"/>
</dbReference>
<dbReference type="InterPro" id="IPR019734">
    <property type="entry name" value="TPR_rpt"/>
</dbReference>
<keyword evidence="2 4" id="KW-0067">ATP-binding</keyword>
<dbReference type="PANTHER" id="PTHR24418">
    <property type="entry name" value="TYROSINE-PROTEIN KINASE"/>
    <property type="match status" value="1"/>
</dbReference>
<dbReference type="Gene3D" id="1.10.510.10">
    <property type="entry name" value="Transferase(Phosphotransferase) domain 1"/>
    <property type="match status" value="1"/>
</dbReference>
<sequence length="1685" mass="197493">MAKNYKIKDLNYYISWLNYSISEEHIRYYEYSDFINIQQIGKGSYGNVVRVNWKNPSRLFALKSFNNNEETLKEVVKELKLHRSVDEHENIIRLYGITKMEDAINQTNKYSLVLEYANNGTLDTYLNEHFDKLDWSDKYRLALQLASAVEFLHEKNIIHRDLHASNILVHQDNIKLADFGLSKKIAEASSNASKILGVIPYVDPVSFNNQGRNYKLNKKSDVYSIGVLMWQISSGYMPFKGLDYNAPLILLIVNGKREEMIDGTPAEYNKLYTECWKYKSNERPNMPEVVSFLQKIISPEHNDTIDFNFNKKKEPEKYKSVSSLSKRTIDINNDLINVKSLNINDFEDSLSNASNNVGSSIDDKYYHTNHSLLKLEKKEFINNVYEKETLEKYRSTSKLRKLSKDINNYLTNDGSLNINELLESENSSSSVSNKEGPSIDETDYDRDDSERYEPTSKLSKRTIDINNALINDIELLNIDDYEYKSKIIMDSEYSPFGISNQATVPSTGDTYIYRNQLLLKLENEGFITPDEKVKELLKELTEPKFLYALKLLFENLQNKFSSQILISSLKSLANPTLFDYYSEENVARLELHLRNWIAVLERIQFSNSPIVLSKDLLNKVCNSLSKFAEIYYKTIQVIDRSNFNQQKDKRYNYNIDFLLIYLRDMLYSLYDDVTLFQKLLKRNKDFLKNILNITSSSKITISDENYSIESIIIQLRQGLNFKYSVASYYVDWRIMLIIQHNLFVWSESSEIISKKFAEMVLMEYIWRFLEREWNSLVDECILDSQARFEEVSNKVIKTLRNTGSFLSNLGENEHLALPHILWFGILDLAQNLIQKSNRTSTYGLCYYLAMESLNKAPNSFIQFKAIEILLHLHNIDNQMFSMIEGDFDQYIERLNKNNLTDLSEKFQNLLIFIKQKYFNDSQILNDSIRKGKGKVCLNQNIMCLKEKQILNSYNIIDVIADEITCPISSEPTNQLCILKCQHILSLYNLKKLKQKKCPVCREKLDNNDIRCLSQNTIYKNLYSQFFKAGRILPTIELEEDSKELTSNQYDSDSSNSEIDLILTKKNMKAIKLNSNIFSSIFPRISRKQHPIYQSIIKELNGKYYKKAESLCKKFLELFPKSYSVRCILAYIYRCFKNYEQAHLYLKEAIELKPKKSIAYFIRGEIFFWQNEYVKAIKCLNVSLLRKAKPINLHIILGNTFLKKFHYADALKNYNIVLSNDPNNYLCLKNCAYIFEKREDYINCLKILNKLLNISNKDSLILCYYGEILENLGKYDEALIYFTKANIIDPENVYNLNKRAVAYFVLQCYDEALLDLEKVIQLDSSNCLAYYNKGLIYYTIGNIEKAMVTFEKCAKLDPNDNLSKVQIYYMKYLQNKKICKNMENLASVITKIDKTLHHANNDKSVLLILCKMYIDLLNMKVENPENYFKKILQLLLLLPEHDDVSIFYSLRLFSGQYLNFWSDFFTNSCKYIEVDDDNNLTELGIVDPFSRFIYKVMIVYFISNITNLNNEYHQFQVNDTNSLSGRILSFESKAFSISLPKFYTLLCCIIWKINIKKILSKDCSIKFVIKQKIDSKSTREEHILKYDDLSKLEGLGWIEYSYKLTREKSLLKQPVIEVNGLNMQIDYIRFISDKYREEKQIYFPKMGHLLPIHKICPNVPEAFKDKYFSKKEMENFLEVKDIIDNL</sequence>
<protein>
    <recommendedName>
        <fullName evidence="6">Protein kinase domain-containing protein</fullName>
    </recommendedName>
</protein>
<dbReference type="Proteomes" id="UP000615446">
    <property type="component" value="Unassembled WGS sequence"/>
</dbReference>
<dbReference type="PROSITE" id="PS00107">
    <property type="entry name" value="PROTEIN_KINASE_ATP"/>
    <property type="match status" value="1"/>
</dbReference>
<dbReference type="Pfam" id="PF07714">
    <property type="entry name" value="PK_Tyr_Ser-Thr"/>
    <property type="match status" value="1"/>
</dbReference>
<dbReference type="Gene3D" id="1.25.40.10">
    <property type="entry name" value="Tetratricopeptide repeat domain"/>
    <property type="match status" value="2"/>
</dbReference>
<dbReference type="Gene3D" id="3.30.40.10">
    <property type="entry name" value="Zinc/RING finger domain, C3HC4 (zinc finger)"/>
    <property type="match status" value="1"/>
</dbReference>
<evidence type="ECO:0000313" key="7">
    <source>
        <dbReference type="EMBL" id="GES87359.1"/>
    </source>
</evidence>
<reference evidence="7" key="1">
    <citation type="submission" date="2019-10" db="EMBL/GenBank/DDBJ databases">
        <title>Conservation and host-specific expression of non-tandemly repeated heterogenous ribosome RNA gene in arbuscular mycorrhizal fungi.</title>
        <authorList>
            <person name="Maeda T."/>
            <person name="Kobayashi Y."/>
            <person name="Nakagawa T."/>
            <person name="Ezawa T."/>
            <person name="Yamaguchi K."/>
            <person name="Bino T."/>
            <person name="Nishimoto Y."/>
            <person name="Shigenobu S."/>
            <person name="Kawaguchi M."/>
        </authorList>
    </citation>
    <scope>NUCLEOTIDE SEQUENCE</scope>
    <source>
        <strain evidence="7">HR1</strain>
    </source>
</reference>
<feature type="binding site" evidence="4">
    <location>
        <position position="63"/>
    </location>
    <ligand>
        <name>ATP</name>
        <dbReference type="ChEBI" id="CHEBI:30616"/>
    </ligand>
</feature>
<proteinExistence type="predicted"/>
<gene>
    <name evidence="7" type="ORF">RCL2_001435800</name>
</gene>
<dbReference type="GO" id="GO:0005524">
    <property type="term" value="F:ATP binding"/>
    <property type="evidence" value="ECO:0007669"/>
    <property type="project" value="UniProtKB-UniRule"/>
</dbReference>
<dbReference type="InterPro" id="IPR000719">
    <property type="entry name" value="Prot_kinase_dom"/>
</dbReference>
<dbReference type="PRINTS" id="PR00109">
    <property type="entry name" value="TYRKINASE"/>
</dbReference>
<keyword evidence="3" id="KW-0802">TPR repeat</keyword>
<evidence type="ECO:0000256" key="2">
    <source>
        <dbReference type="ARBA" id="ARBA00022840"/>
    </source>
</evidence>
<dbReference type="OrthoDB" id="2320159at2759"/>
<organism evidence="7 8">
    <name type="scientific">Rhizophagus clarus</name>
    <dbReference type="NCBI Taxonomy" id="94130"/>
    <lineage>
        <taxon>Eukaryota</taxon>
        <taxon>Fungi</taxon>
        <taxon>Fungi incertae sedis</taxon>
        <taxon>Mucoromycota</taxon>
        <taxon>Glomeromycotina</taxon>
        <taxon>Glomeromycetes</taxon>
        <taxon>Glomerales</taxon>
        <taxon>Glomeraceae</taxon>
        <taxon>Rhizophagus</taxon>
    </lineage>
</organism>
<dbReference type="EMBL" id="BLAL01000165">
    <property type="protein sequence ID" value="GES87359.1"/>
    <property type="molecule type" value="Genomic_DNA"/>
</dbReference>
<dbReference type="PROSITE" id="PS50011">
    <property type="entry name" value="PROTEIN_KINASE_DOM"/>
    <property type="match status" value="1"/>
</dbReference>
<dbReference type="InterPro" id="IPR001245">
    <property type="entry name" value="Ser-Thr/Tyr_kinase_cat_dom"/>
</dbReference>
<feature type="repeat" description="TPR" evidence="3">
    <location>
        <begin position="1122"/>
        <end position="1155"/>
    </location>
</feature>
<evidence type="ECO:0000259" key="6">
    <source>
        <dbReference type="PROSITE" id="PS50011"/>
    </source>
</evidence>
<feature type="repeat" description="TPR" evidence="3">
    <location>
        <begin position="1190"/>
        <end position="1223"/>
    </location>
</feature>
<dbReference type="Pfam" id="PF13181">
    <property type="entry name" value="TPR_8"/>
    <property type="match status" value="3"/>
</dbReference>
<feature type="compositionally biased region" description="Acidic residues" evidence="5">
    <location>
        <begin position="438"/>
        <end position="447"/>
    </location>
</feature>
<comment type="caution">
    <text evidence="7">The sequence shown here is derived from an EMBL/GenBank/DDBJ whole genome shotgun (WGS) entry which is preliminary data.</text>
</comment>
<feature type="repeat" description="TPR" evidence="3">
    <location>
        <begin position="1326"/>
        <end position="1359"/>
    </location>
</feature>
<dbReference type="GO" id="GO:0004672">
    <property type="term" value="F:protein kinase activity"/>
    <property type="evidence" value="ECO:0007669"/>
    <property type="project" value="InterPro"/>
</dbReference>
<evidence type="ECO:0000313" key="8">
    <source>
        <dbReference type="Proteomes" id="UP000615446"/>
    </source>
</evidence>
<evidence type="ECO:0000256" key="5">
    <source>
        <dbReference type="SAM" id="MobiDB-lite"/>
    </source>
</evidence>
<accession>A0A8H3LL90</accession>
<dbReference type="InterPro" id="IPR011009">
    <property type="entry name" value="Kinase-like_dom_sf"/>
</dbReference>
<dbReference type="PROSITE" id="PS50005">
    <property type="entry name" value="TPR"/>
    <property type="match status" value="4"/>
</dbReference>
<dbReference type="InterPro" id="IPR050198">
    <property type="entry name" value="Non-receptor_tyrosine_kinases"/>
</dbReference>
<dbReference type="PROSITE" id="PS50293">
    <property type="entry name" value="TPR_REGION"/>
    <property type="match status" value="1"/>
</dbReference>
<dbReference type="InterPro" id="IPR017441">
    <property type="entry name" value="Protein_kinase_ATP_BS"/>
</dbReference>
<dbReference type="SUPFAM" id="SSF57850">
    <property type="entry name" value="RING/U-box"/>
    <property type="match status" value="1"/>
</dbReference>
<feature type="compositionally biased region" description="Low complexity" evidence="5">
    <location>
        <begin position="423"/>
        <end position="433"/>
    </location>
</feature>
<evidence type="ECO:0000256" key="3">
    <source>
        <dbReference type="PROSITE-ProRule" id="PRU00339"/>
    </source>
</evidence>
<keyword evidence="1 4" id="KW-0547">Nucleotide-binding</keyword>
<dbReference type="SUPFAM" id="SSF56112">
    <property type="entry name" value="Protein kinase-like (PK-like)"/>
    <property type="match status" value="1"/>
</dbReference>
<feature type="domain" description="Protein kinase" evidence="6">
    <location>
        <begin position="34"/>
        <end position="297"/>
    </location>
</feature>
<name>A0A8H3LL90_9GLOM</name>
<evidence type="ECO:0000256" key="1">
    <source>
        <dbReference type="ARBA" id="ARBA00022741"/>
    </source>
</evidence>
<feature type="region of interest" description="Disordered" evidence="5">
    <location>
        <begin position="423"/>
        <end position="456"/>
    </location>
</feature>